<evidence type="ECO:0000256" key="4">
    <source>
        <dbReference type="ARBA" id="ARBA00022842"/>
    </source>
</evidence>
<dbReference type="Gene3D" id="3.30.390.10">
    <property type="entry name" value="Enolase-like, N-terminal domain"/>
    <property type="match status" value="1"/>
</dbReference>
<keyword evidence="4 10" id="KW-0460">Magnesium</keyword>
<dbReference type="InterPro" id="IPR020810">
    <property type="entry name" value="Enolase_C"/>
</dbReference>
<dbReference type="Proteomes" id="UP000274922">
    <property type="component" value="Unassembled WGS sequence"/>
</dbReference>
<evidence type="ECO:0000256" key="9">
    <source>
        <dbReference type="PIRSR" id="PIRSR001400-2"/>
    </source>
</evidence>
<feature type="binding site" evidence="9">
    <location>
        <position position="169"/>
    </location>
    <ligand>
        <name>substrate</name>
    </ligand>
</feature>
<evidence type="ECO:0000259" key="12">
    <source>
        <dbReference type="SMART" id="SM01193"/>
    </source>
</evidence>
<dbReference type="PRINTS" id="PR00148">
    <property type="entry name" value="ENOLASE"/>
</dbReference>
<dbReference type="Pfam" id="PF03952">
    <property type="entry name" value="Enolase_N"/>
    <property type="match status" value="1"/>
</dbReference>
<dbReference type="InterPro" id="IPR020811">
    <property type="entry name" value="Enolase_N"/>
</dbReference>
<dbReference type="InterPro" id="IPR000941">
    <property type="entry name" value="Enolase"/>
</dbReference>
<dbReference type="EMBL" id="ML014137">
    <property type="protein sequence ID" value="RKP02690.1"/>
    <property type="molecule type" value="Genomic_DNA"/>
</dbReference>
<dbReference type="NCBIfam" id="TIGR01060">
    <property type="entry name" value="eno"/>
    <property type="match status" value="1"/>
</dbReference>
<dbReference type="AlphaFoldDB" id="A0A4P9XC11"/>
<keyword evidence="5" id="KW-0324">Glycolysis</keyword>
<dbReference type="GO" id="GO:0004634">
    <property type="term" value="F:phosphopyruvate hydratase activity"/>
    <property type="evidence" value="ECO:0007669"/>
    <property type="project" value="UniProtKB-EC"/>
</dbReference>
<dbReference type="InterPro" id="IPR036849">
    <property type="entry name" value="Enolase-like_C_sf"/>
</dbReference>
<feature type="binding site" evidence="10">
    <location>
        <position position="296"/>
    </location>
    <ligand>
        <name>Mg(2+)</name>
        <dbReference type="ChEBI" id="CHEBI:18420"/>
    </ligand>
</feature>
<evidence type="ECO:0000256" key="6">
    <source>
        <dbReference type="ARBA" id="ARBA00023239"/>
    </source>
</evidence>
<evidence type="ECO:0000259" key="11">
    <source>
        <dbReference type="SMART" id="SM01192"/>
    </source>
</evidence>
<evidence type="ECO:0000256" key="8">
    <source>
        <dbReference type="PIRSR" id="PIRSR001400-1"/>
    </source>
</evidence>
<dbReference type="FunFam" id="3.20.20.120:FF:000002">
    <property type="entry name" value="Enolase 1"/>
    <property type="match status" value="1"/>
</dbReference>
<dbReference type="FunFam" id="3.30.390.10:FF:000001">
    <property type="entry name" value="Enolase"/>
    <property type="match status" value="1"/>
</dbReference>
<keyword evidence="14" id="KW-1185">Reference proteome</keyword>
<organism evidence="13 14">
    <name type="scientific">Caulochytrium protostelioides</name>
    <dbReference type="NCBI Taxonomy" id="1555241"/>
    <lineage>
        <taxon>Eukaryota</taxon>
        <taxon>Fungi</taxon>
        <taxon>Fungi incertae sedis</taxon>
        <taxon>Chytridiomycota</taxon>
        <taxon>Chytridiomycota incertae sedis</taxon>
        <taxon>Chytridiomycetes</taxon>
        <taxon>Caulochytriales</taxon>
        <taxon>Caulochytriaceae</taxon>
        <taxon>Caulochytrium</taxon>
    </lineage>
</organism>
<dbReference type="SFLD" id="SFLDG00178">
    <property type="entry name" value="enolase"/>
    <property type="match status" value="1"/>
</dbReference>
<feature type="binding site" evidence="10">
    <location>
        <position position="322"/>
    </location>
    <ligand>
        <name>Mg(2+)</name>
        <dbReference type="ChEBI" id="CHEBI:18420"/>
    </ligand>
</feature>
<dbReference type="InterPro" id="IPR029017">
    <property type="entry name" value="Enolase-like_N"/>
</dbReference>
<reference evidence="14" key="1">
    <citation type="journal article" date="2018" name="Nat. Microbiol.">
        <title>Leveraging single-cell genomics to expand the fungal tree of life.</title>
        <authorList>
            <person name="Ahrendt S.R."/>
            <person name="Quandt C.A."/>
            <person name="Ciobanu D."/>
            <person name="Clum A."/>
            <person name="Salamov A."/>
            <person name="Andreopoulos B."/>
            <person name="Cheng J.F."/>
            <person name="Woyke T."/>
            <person name="Pelin A."/>
            <person name="Henrissat B."/>
            <person name="Reynolds N.K."/>
            <person name="Benny G.L."/>
            <person name="Smith M.E."/>
            <person name="James T.Y."/>
            <person name="Grigoriev I.V."/>
        </authorList>
    </citation>
    <scope>NUCLEOTIDE SEQUENCE [LARGE SCALE GENOMIC DNA]</scope>
    <source>
        <strain evidence="14">ATCC 52028</strain>
    </source>
</reference>
<dbReference type="SUPFAM" id="SSF54826">
    <property type="entry name" value="Enolase N-terminal domain-like"/>
    <property type="match status" value="1"/>
</dbReference>
<feature type="binding site" evidence="10">
    <location>
        <position position="247"/>
    </location>
    <ligand>
        <name>Mg(2+)</name>
        <dbReference type="ChEBI" id="CHEBI:18420"/>
    </ligand>
</feature>
<dbReference type="SFLD" id="SFLDF00002">
    <property type="entry name" value="enolase"/>
    <property type="match status" value="1"/>
</dbReference>
<dbReference type="PANTHER" id="PTHR11902:SF1">
    <property type="entry name" value="ENOLASE"/>
    <property type="match status" value="1"/>
</dbReference>
<accession>A0A4P9XC11</accession>
<dbReference type="GO" id="GO:0006096">
    <property type="term" value="P:glycolytic process"/>
    <property type="evidence" value="ECO:0007669"/>
    <property type="project" value="UniProtKB-UniPathway"/>
</dbReference>
<evidence type="ECO:0000313" key="14">
    <source>
        <dbReference type="Proteomes" id="UP000274922"/>
    </source>
</evidence>
<proteinExistence type="inferred from homology"/>
<feature type="binding site" evidence="9">
    <location>
        <position position="160"/>
    </location>
    <ligand>
        <name>substrate</name>
    </ligand>
</feature>
<protein>
    <recommendedName>
        <fullName evidence="3">phosphopyruvate hydratase</fullName>
        <ecNumber evidence="3">4.2.1.11</ecNumber>
    </recommendedName>
</protein>
<dbReference type="HAMAP" id="MF_00318">
    <property type="entry name" value="Enolase"/>
    <property type="match status" value="1"/>
</dbReference>
<evidence type="ECO:0000313" key="13">
    <source>
        <dbReference type="EMBL" id="RKP02690.1"/>
    </source>
</evidence>
<dbReference type="GO" id="GO:0000287">
    <property type="term" value="F:magnesium ion binding"/>
    <property type="evidence" value="ECO:0007669"/>
    <property type="project" value="InterPro"/>
</dbReference>
<dbReference type="PANTHER" id="PTHR11902">
    <property type="entry name" value="ENOLASE"/>
    <property type="match status" value="1"/>
</dbReference>
<name>A0A4P9XC11_9FUNG</name>
<comment type="catalytic activity">
    <reaction evidence="7">
        <text>(2R)-2-phosphoglycerate = phosphoenolpyruvate + H2O</text>
        <dbReference type="Rhea" id="RHEA:10164"/>
        <dbReference type="ChEBI" id="CHEBI:15377"/>
        <dbReference type="ChEBI" id="CHEBI:58289"/>
        <dbReference type="ChEBI" id="CHEBI:58702"/>
        <dbReference type="EC" id="4.2.1.11"/>
    </reaction>
</comment>
<dbReference type="InterPro" id="IPR018247">
    <property type="entry name" value="EF_Hand_1_Ca_BS"/>
</dbReference>
<keyword evidence="6" id="KW-0456">Lyase</keyword>
<dbReference type="Gene3D" id="3.20.20.120">
    <property type="entry name" value="Enolase-like C-terminal domain"/>
    <property type="match status" value="1"/>
</dbReference>
<comment type="pathway">
    <text evidence="1">Carbohydrate degradation; glycolysis; pyruvate from D-glyceraldehyde 3-phosphate: step 4/5.</text>
</comment>
<evidence type="ECO:0000256" key="7">
    <source>
        <dbReference type="ARBA" id="ARBA00048333"/>
    </source>
</evidence>
<dbReference type="SFLD" id="SFLDS00001">
    <property type="entry name" value="Enolase"/>
    <property type="match status" value="1"/>
</dbReference>
<gene>
    <name evidence="13" type="ORF">CXG81DRAFT_24657</name>
</gene>
<feature type="domain" description="Enolase N-terminal" evidence="12">
    <location>
        <begin position="4"/>
        <end position="135"/>
    </location>
</feature>
<evidence type="ECO:0000256" key="5">
    <source>
        <dbReference type="ARBA" id="ARBA00023152"/>
    </source>
</evidence>
<dbReference type="PROSITE" id="PS00164">
    <property type="entry name" value="ENOLASE"/>
    <property type="match status" value="1"/>
</dbReference>
<dbReference type="InterPro" id="IPR020809">
    <property type="entry name" value="Enolase_CS"/>
</dbReference>
<feature type="binding site" evidence="9">
    <location>
        <position position="322"/>
    </location>
    <ligand>
        <name>substrate</name>
    </ligand>
</feature>
<dbReference type="GO" id="GO:0000015">
    <property type="term" value="C:phosphopyruvate hydratase complex"/>
    <property type="evidence" value="ECO:0007669"/>
    <property type="project" value="InterPro"/>
</dbReference>
<dbReference type="OrthoDB" id="1739814at2759"/>
<dbReference type="SUPFAM" id="SSF51604">
    <property type="entry name" value="Enolase C-terminal domain-like"/>
    <property type="match status" value="1"/>
</dbReference>
<feature type="active site" description="Proton acceptor" evidence="8">
    <location>
        <position position="347"/>
    </location>
</feature>
<evidence type="ECO:0000256" key="2">
    <source>
        <dbReference type="ARBA" id="ARBA00009604"/>
    </source>
</evidence>
<keyword evidence="10" id="KW-0479">Metal-binding</keyword>
<feature type="binding site" evidence="9">
    <location>
        <position position="398"/>
    </location>
    <ligand>
        <name>substrate</name>
    </ligand>
</feature>
<evidence type="ECO:0000256" key="10">
    <source>
        <dbReference type="PIRSR" id="PIRSR001400-3"/>
    </source>
</evidence>
<dbReference type="PIRSF" id="PIRSF001400">
    <property type="entry name" value="Enolase"/>
    <property type="match status" value="1"/>
</dbReference>
<dbReference type="EC" id="4.2.1.11" evidence="3"/>
<comment type="similarity">
    <text evidence="2">Belongs to the enolase family.</text>
</comment>
<dbReference type="SMART" id="SM01192">
    <property type="entry name" value="Enolase_C"/>
    <property type="match status" value="1"/>
</dbReference>
<dbReference type="STRING" id="1555241.A0A4P9XC11"/>
<dbReference type="Pfam" id="PF00113">
    <property type="entry name" value="Enolase_C"/>
    <property type="match status" value="1"/>
</dbReference>
<evidence type="ECO:0000256" key="3">
    <source>
        <dbReference type="ARBA" id="ARBA00012058"/>
    </source>
</evidence>
<feature type="binding site" evidence="9">
    <location>
        <position position="296"/>
    </location>
    <ligand>
        <name>substrate</name>
    </ligand>
</feature>
<evidence type="ECO:0000256" key="1">
    <source>
        <dbReference type="ARBA" id="ARBA00005031"/>
    </source>
</evidence>
<comment type="cofactor">
    <cofactor evidence="10">
        <name>Mg(2+)</name>
        <dbReference type="ChEBI" id="CHEBI:18420"/>
    </cofactor>
    <text evidence="10">Mg(2+) is required for catalysis and for stabilizing the dimer.</text>
</comment>
<dbReference type="SMART" id="SM01193">
    <property type="entry name" value="Enolase_N"/>
    <property type="match status" value="1"/>
</dbReference>
<sequence>MATIQKVFARQIFDSRGNPTIEVDVTTAKGLFRAAVPSGASTGIHEALELRDADKKKYMGKSVFKAIENVNTIIAPALIDARLPLTEQAKIDDFLLKLDGTDNKGKLGANAILGVSMAVARAGAAEANVPLYVHLGRLAGNKQANILPVPAFNVINGGSHAGNKLAMQEFMILPTGAKTFTEAMQIGSEVYHHLKAVIKKKYGQDATNVGDEGGFAPNIQDNKEGLDLLVAAIEAAGYTGKVKIAMDVAASEFFKDGKYDLDFKNPDSDKSKWLTGKELADLYVSFVKEYPIVSIEDPFDQDDWESWSTLRAAAPDCQIVGDDLTVTNPKRIETAIQKKSCNGLLLKVNQIGTVTESLEATRLAKSDGWGTMVSHRSGETEDTFIADLVVALGTGQIKTGAPARSERLAKYNQLLRIEEALGADAKYAGVNFRRPE</sequence>
<feature type="active site" description="Proton donor" evidence="8">
    <location>
        <position position="212"/>
    </location>
</feature>
<dbReference type="PROSITE" id="PS00018">
    <property type="entry name" value="EF_HAND_1"/>
    <property type="match status" value="1"/>
</dbReference>
<feature type="binding site" evidence="9">
    <location>
        <begin position="374"/>
        <end position="377"/>
    </location>
    <ligand>
        <name>substrate</name>
    </ligand>
</feature>
<feature type="domain" description="Enolase C-terminal TIM barrel" evidence="11">
    <location>
        <begin position="144"/>
        <end position="435"/>
    </location>
</feature>
<dbReference type="UniPathway" id="UPA00109">
    <property type="reaction ID" value="UER00187"/>
</dbReference>
<dbReference type="CDD" id="cd03313">
    <property type="entry name" value="enolase"/>
    <property type="match status" value="1"/>
</dbReference>